<sequence>MVLIATIVVTSTMALAATMPVPTTTALTIALKRLIRTQFVAVRLQVCFSSLVRFGGAARASFAPNGRLGWDWDVTEWFALTVWGAVNYLRKATNLLTVERSTTENYSNLNSQKLERIGSFKSGQDTGTGVLVRVDSPANNYPYGVTFPGYSSGRWSDGRILIDFWAKILGLPYLDPFVKSGASSFSHGANFACGGGTTTDKYASSAPFSFSLSLQLYQFRKFKSQVMETNRNQELFPGSQQLKDCGSNLPPKSVFQDALYIVAVGANDIWYPVLQRTPIEEMRAAIPDITASIMRTIESLYEEGARNILVEDVYPLGCMLLTIKDGNYTVYGDMGTLDSDGCVKLLDDLSRLHNSILKEEIAAFARKHSADLSVALVETYSIRRDLMTNPVKYGFKYGMEAACCGRNGIPGRYKSDEKCGKSQRAQPCTDPTEYVIWDGLHYTEAANKAIMKVILSGGHFHPQFPLSCNKSYLSDLANLPM</sequence>
<dbReference type="AlphaFoldDB" id="A0ABD1Z3Z2"/>
<dbReference type="EMBL" id="JBHFFA010000002">
    <property type="protein sequence ID" value="KAL2642495.1"/>
    <property type="molecule type" value="Genomic_DNA"/>
</dbReference>
<feature type="chain" id="PRO_5044844250" description="GDSL esterase/lipase" evidence="2">
    <location>
        <begin position="17"/>
        <end position="481"/>
    </location>
</feature>
<keyword evidence="4" id="KW-1185">Reference proteome</keyword>
<protein>
    <recommendedName>
        <fullName evidence="5">GDSL esterase/lipase</fullName>
    </recommendedName>
</protein>
<dbReference type="Pfam" id="PF00657">
    <property type="entry name" value="Lipase_GDSL"/>
    <property type="match status" value="1"/>
</dbReference>
<dbReference type="InterPro" id="IPR001087">
    <property type="entry name" value="GDSL"/>
</dbReference>
<organism evidence="3 4">
    <name type="scientific">Riccia fluitans</name>
    <dbReference type="NCBI Taxonomy" id="41844"/>
    <lineage>
        <taxon>Eukaryota</taxon>
        <taxon>Viridiplantae</taxon>
        <taxon>Streptophyta</taxon>
        <taxon>Embryophyta</taxon>
        <taxon>Marchantiophyta</taxon>
        <taxon>Marchantiopsida</taxon>
        <taxon>Marchantiidae</taxon>
        <taxon>Marchantiales</taxon>
        <taxon>Ricciaceae</taxon>
        <taxon>Riccia</taxon>
    </lineage>
</organism>
<dbReference type="InterPro" id="IPR036514">
    <property type="entry name" value="SGNH_hydro_sf"/>
</dbReference>
<dbReference type="Proteomes" id="UP001605036">
    <property type="component" value="Unassembled WGS sequence"/>
</dbReference>
<dbReference type="PANTHER" id="PTHR22835:SF588">
    <property type="entry name" value="ALPHA-L-FUCOSIDASE 3"/>
    <property type="match status" value="1"/>
</dbReference>
<evidence type="ECO:0008006" key="5">
    <source>
        <dbReference type="Google" id="ProtNLM"/>
    </source>
</evidence>
<keyword evidence="2" id="KW-0732">Signal</keyword>
<gene>
    <name evidence="3" type="ORF">R1flu_010082</name>
</gene>
<dbReference type="Gene3D" id="3.40.50.1110">
    <property type="entry name" value="SGNH hydrolase"/>
    <property type="match status" value="1"/>
</dbReference>
<evidence type="ECO:0000313" key="3">
    <source>
        <dbReference type="EMBL" id="KAL2642495.1"/>
    </source>
</evidence>
<proteinExistence type="inferred from homology"/>
<evidence type="ECO:0000313" key="4">
    <source>
        <dbReference type="Proteomes" id="UP001605036"/>
    </source>
</evidence>
<dbReference type="PANTHER" id="PTHR22835">
    <property type="entry name" value="ZINC FINGER FYVE DOMAIN CONTAINING PROTEIN"/>
    <property type="match status" value="1"/>
</dbReference>
<evidence type="ECO:0000256" key="2">
    <source>
        <dbReference type="SAM" id="SignalP"/>
    </source>
</evidence>
<comment type="similarity">
    <text evidence="1">Belongs to the 'GDSL' lipolytic enzyme family.</text>
</comment>
<evidence type="ECO:0000256" key="1">
    <source>
        <dbReference type="ARBA" id="ARBA00008668"/>
    </source>
</evidence>
<feature type="signal peptide" evidence="2">
    <location>
        <begin position="1"/>
        <end position="16"/>
    </location>
</feature>
<accession>A0ABD1Z3Z2</accession>
<name>A0ABD1Z3Z2_9MARC</name>
<reference evidence="3 4" key="1">
    <citation type="submission" date="2024-09" db="EMBL/GenBank/DDBJ databases">
        <title>Chromosome-scale assembly of Riccia fluitans.</title>
        <authorList>
            <person name="Paukszto L."/>
            <person name="Sawicki J."/>
            <person name="Karawczyk K."/>
            <person name="Piernik-Szablinska J."/>
            <person name="Szczecinska M."/>
            <person name="Mazdziarz M."/>
        </authorList>
    </citation>
    <scope>NUCLEOTIDE SEQUENCE [LARGE SCALE GENOMIC DNA]</scope>
    <source>
        <strain evidence="3">Rf_01</strain>
        <tissue evidence="3">Aerial parts of the thallus</tissue>
    </source>
</reference>
<comment type="caution">
    <text evidence="3">The sequence shown here is derived from an EMBL/GenBank/DDBJ whole genome shotgun (WGS) entry which is preliminary data.</text>
</comment>
<dbReference type="SUPFAM" id="SSF52266">
    <property type="entry name" value="SGNH hydrolase"/>
    <property type="match status" value="1"/>
</dbReference>